<dbReference type="InterPro" id="IPR009199">
    <property type="entry name" value="PhoPQ-act_pathogen-rel_PqaA"/>
</dbReference>
<dbReference type="Gene3D" id="3.40.50.1820">
    <property type="entry name" value="alpha/beta hydrolase"/>
    <property type="match status" value="1"/>
</dbReference>
<dbReference type="InterPro" id="IPR000073">
    <property type="entry name" value="AB_hydrolase_1"/>
</dbReference>
<reference evidence="2" key="1">
    <citation type="submission" date="2022-02" db="EMBL/GenBank/DDBJ databases">
        <title>Crop Bioprotection Bacillus Genome Sequencing.</title>
        <authorList>
            <person name="Dunlap C."/>
        </authorList>
    </citation>
    <scope>NUCLEOTIDE SEQUENCE</scope>
    <source>
        <strain evidence="2">WR1O2A-53</strain>
    </source>
</reference>
<dbReference type="SUPFAM" id="SSF53474">
    <property type="entry name" value="alpha/beta-Hydrolases"/>
    <property type="match status" value="1"/>
</dbReference>
<dbReference type="PANTHER" id="PTHR43358:SF5">
    <property type="entry name" value="EXPORTED PROTEIN"/>
    <property type="match status" value="1"/>
</dbReference>
<dbReference type="PANTHER" id="PTHR43358">
    <property type="entry name" value="ALPHA/BETA-HYDROLASE"/>
    <property type="match status" value="1"/>
</dbReference>
<evidence type="ECO:0000313" key="2">
    <source>
        <dbReference type="EMBL" id="MCY8457263.1"/>
    </source>
</evidence>
<organism evidence="2 3">
    <name type="scientific">Bacillus spizizenii</name>
    <name type="common">Bacillus subtilis subsp. spizizenii</name>
    <dbReference type="NCBI Taxonomy" id="96241"/>
    <lineage>
        <taxon>Bacteria</taxon>
        <taxon>Bacillati</taxon>
        <taxon>Bacillota</taxon>
        <taxon>Bacilli</taxon>
        <taxon>Bacillales</taxon>
        <taxon>Bacillaceae</taxon>
        <taxon>Bacillus</taxon>
    </lineage>
</organism>
<dbReference type="EMBL" id="JALAPQ010000011">
    <property type="protein sequence ID" value="MCY8457263.1"/>
    <property type="molecule type" value="Genomic_DNA"/>
</dbReference>
<dbReference type="Pfam" id="PF00561">
    <property type="entry name" value="Abhydrolase_1"/>
    <property type="match status" value="1"/>
</dbReference>
<dbReference type="AlphaFoldDB" id="A0A9Q4E5M5"/>
<sequence>MKKILLAIGALLTAVIAIGIVFSNIILFIKKKTDEDIIKRETDDGHDVFESFERMKKTAFVIPSAYGYDIKGYHVAPHDTPNTIIICHGVTMNVLNSLKYMHLFLDLGWNVIVYDHRRHGQSGGKTTSYGFYEKDDLSEVVSWAKNKTGHRGLIGVHGESMGAATALLYAGEHHDDGADFYIADCPFARFDEQLAYRLKAEYRLPSWPLLPIADFFLKLRGGYRAREVSPLAVIEKIKKPILFIHSKDDDYIPVSSTERLYEKKPGPKALYIADNGEHAMSYTKNRDTYRKTVQEFLDKIKMPKS</sequence>
<proteinExistence type="predicted"/>
<gene>
    <name evidence="2" type="ORF">MOC89_10135</name>
</gene>
<protein>
    <submittedName>
        <fullName evidence="2">Alpha/beta hydrolase</fullName>
    </submittedName>
</protein>
<dbReference type="InterPro" id="IPR052920">
    <property type="entry name" value="DNA-binding_regulatory"/>
</dbReference>
<dbReference type="GO" id="GO:0016787">
    <property type="term" value="F:hydrolase activity"/>
    <property type="evidence" value="ECO:0007669"/>
    <property type="project" value="UniProtKB-KW"/>
</dbReference>
<name>A0A9Q4E5M5_BACSC</name>
<accession>A0A9Q4E5M5</accession>
<comment type="caution">
    <text evidence="2">The sequence shown here is derived from an EMBL/GenBank/DDBJ whole genome shotgun (WGS) entry which is preliminary data.</text>
</comment>
<feature type="domain" description="AB hydrolase-1" evidence="1">
    <location>
        <begin position="83"/>
        <end position="208"/>
    </location>
</feature>
<dbReference type="InterPro" id="IPR029058">
    <property type="entry name" value="AB_hydrolase_fold"/>
</dbReference>
<dbReference type="Proteomes" id="UP001078573">
    <property type="component" value="Unassembled WGS sequence"/>
</dbReference>
<evidence type="ECO:0000259" key="1">
    <source>
        <dbReference type="Pfam" id="PF00561"/>
    </source>
</evidence>
<dbReference type="Pfam" id="PF10142">
    <property type="entry name" value="PhoPQ_related"/>
    <property type="match status" value="1"/>
</dbReference>
<keyword evidence="2" id="KW-0378">Hydrolase</keyword>
<evidence type="ECO:0000313" key="3">
    <source>
        <dbReference type="Proteomes" id="UP001078573"/>
    </source>
</evidence>